<dbReference type="Pfam" id="PF13456">
    <property type="entry name" value="RVT_3"/>
    <property type="match status" value="1"/>
</dbReference>
<evidence type="ECO:0000313" key="3">
    <source>
        <dbReference type="Proteomes" id="UP001371456"/>
    </source>
</evidence>
<dbReference type="InterPro" id="IPR002156">
    <property type="entry name" value="RNaseH_domain"/>
</dbReference>
<dbReference type="EMBL" id="JBANQN010000008">
    <property type="protein sequence ID" value="KAK6782053.1"/>
    <property type="molecule type" value="Genomic_DNA"/>
</dbReference>
<dbReference type="AlphaFoldDB" id="A0AAN8YA31"/>
<protein>
    <recommendedName>
        <fullName evidence="1">RNase H type-1 domain-containing protein</fullName>
    </recommendedName>
</protein>
<sequence length="92" mass="10613">MPLQINIDALELVSSLTHTTNNAIHFFTDCRYLLDKLNDPEVNHVYKEQNKVADQLPPRPSSSGKRWRICGLSRRFKPHTMQSEAWYLSGEG</sequence>
<organism evidence="2 3">
    <name type="scientific">Solanum bulbocastanum</name>
    <name type="common">Wild potato</name>
    <dbReference type="NCBI Taxonomy" id="147425"/>
    <lineage>
        <taxon>Eukaryota</taxon>
        <taxon>Viridiplantae</taxon>
        <taxon>Streptophyta</taxon>
        <taxon>Embryophyta</taxon>
        <taxon>Tracheophyta</taxon>
        <taxon>Spermatophyta</taxon>
        <taxon>Magnoliopsida</taxon>
        <taxon>eudicotyledons</taxon>
        <taxon>Gunneridae</taxon>
        <taxon>Pentapetalae</taxon>
        <taxon>asterids</taxon>
        <taxon>lamiids</taxon>
        <taxon>Solanales</taxon>
        <taxon>Solanaceae</taxon>
        <taxon>Solanoideae</taxon>
        <taxon>Solaneae</taxon>
        <taxon>Solanum</taxon>
    </lineage>
</organism>
<feature type="domain" description="RNase H type-1" evidence="1">
    <location>
        <begin position="10"/>
        <end position="56"/>
    </location>
</feature>
<reference evidence="2 3" key="1">
    <citation type="submission" date="2024-02" db="EMBL/GenBank/DDBJ databases">
        <title>de novo genome assembly of Solanum bulbocastanum strain 11H21.</title>
        <authorList>
            <person name="Hosaka A.J."/>
        </authorList>
    </citation>
    <scope>NUCLEOTIDE SEQUENCE [LARGE SCALE GENOMIC DNA]</scope>
    <source>
        <tissue evidence="2">Young leaves</tissue>
    </source>
</reference>
<keyword evidence="3" id="KW-1185">Reference proteome</keyword>
<proteinExistence type="predicted"/>
<gene>
    <name evidence="2" type="ORF">RDI58_019849</name>
</gene>
<dbReference type="GO" id="GO:0003676">
    <property type="term" value="F:nucleic acid binding"/>
    <property type="evidence" value="ECO:0007669"/>
    <property type="project" value="InterPro"/>
</dbReference>
<dbReference type="GO" id="GO:0004523">
    <property type="term" value="F:RNA-DNA hybrid ribonuclease activity"/>
    <property type="evidence" value="ECO:0007669"/>
    <property type="project" value="InterPro"/>
</dbReference>
<evidence type="ECO:0000259" key="1">
    <source>
        <dbReference type="Pfam" id="PF13456"/>
    </source>
</evidence>
<comment type="caution">
    <text evidence="2">The sequence shown here is derived from an EMBL/GenBank/DDBJ whole genome shotgun (WGS) entry which is preliminary data.</text>
</comment>
<accession>A0AAN8YA31</accession>
<dbReference type="Proteomes" id="UP001371456">
    <property type="component" value="Unassembled WGS sequence"/>
</dbReference>
<evidence type="ECO:0000313" key="2">
    <source>
        <dbReference type="EMBL" id="KAK6782053.1"/>
    </source>
</evidence>
<name>A0AAN8YA31_SOLBU</name>